<name>A0ABU4VQW8_9ACTN</name>
<evidence type="ECO:0000313" key="6">
    <source>
        <dbReference type="Proteomes" id="UP001277761"/>
    </source>
</evidence>
<dbReference type="Pfam" id="PF14361">
    <property type="entry name" value="RsbRD_N"/>
    <property type="match status" value="1"/>
</dbReference>
<dbReference type="Proteomes" id="UP001277761">
    <property type="component" value="Unassembled WGS sequence"/>
</dbReference>
<accession>A0ABU4VQW8</accession>
<proteinExistence type="inferred from homology"/>
<evidence type="ECO:0000313" key="5">
    <source>
        <dbReference type="EMBL" id="MDX8153273.1"/>
    </source>
</evidence>
<evidence type="ECO:0000259" key="3">
    <source>
        <dbReference type="Pfam" id="PF14361"/>
    </source>
</evidence>
<keyword evidence="6" id="KW-1185">Reference proteome</keyword>
<evidence type="ECO:0000256" key="1">
    <source>
        <dbReference type="ARBA" id="ARBA00006754"/>
    </source>
</evidence>
<dbReference type="PANTHER" id="PTHR33744:SF1">
    <property type="entry name" value="DNA-BINDING TRANSCRIPTIONAL ACTIVATOR ADER"/>
    <property type="match status" value="1"/>
</dbReference>
<dbReference type="InterPro" id="IPR025736">
    <property type="entry name" value="PucR_C-HTH_dom"/>
</dbReference>
<dbReference type="InterPro" id="IPR025751">
    <property type="entry name" value="RsbRD_N_dom"/>
</dbReference>
<dbReference type="InterPro" id="IPR051448">
    <property type="entry name" value="CdaR-like_regulators"/>
</dbReference>
<gene>
    <name evidence="5" type="ORF">SK069_16865</name>
</gene>
<dbReference type="InterPro" id="IPR041522">
    <property type="entry name" value="CdaR_GGDEF"/>
</dbReference>
<sequence>MRRHGTMVTAGAVPQCSPEVEALLAATAERLLGELDEVADLLIERVEQVMPHIRLGDEFHASLISVARSSAQLLSTMIRSWTPPQVVPPPHDALIWARGLVGRGIPMDDLLRIYRLGQAAYQDLFYADLVAGDHDPALVTDAMRACSAFAFAWIDAISAPLIEAYQQERDRRRRGAAAVRTEAITALLNGAPVDVDVTSARLGYDLRRTHCCVLLWTTDERAADLPGDPVDDAVRHVAEALGGHGRPLVHHDGVDECAAWVACDVVPPDAAERVARRLRNARFRVALSGAALGVDGFRLAHREARRARRVGRLLRRAARATAYHDVAVEDLLLRDVEAARQVAASILGPLAAGDDASRRLLETLRVYLEEGQSLARAARRLGIHQNTIAYRIRRAASIAGQEEPGAKALQAAVLLAPLLNDEPVIEPEAPRLDPG</sequence>
<dbReference type="Pfam" id="PF17853">
    <property type="entry name" value="GGDEF_2"/>
    <property type="match status" value="1"/>
</dbReference>
<dbReference type="Gene3D" id="1.10.10.2840">
    <property type="entry name" value="PucR C-terminal helix-turn-helix domain"/>
    <property type="match status" value="1"/>
</dbReference>
<dbReference type="RefSeq" id="WP_319955422.1">
    <property type="nucleotide sequence ID" value="NZ_JAXAVX010000012.1"/>
</dbReference>
<feature type="domain" description="CdaR GGDEF-like" evidence="4">
    <location>
        <begin position="194"/>
        <end position="310"/>
    </location>
</feature>
<reference evidence="5 6" key="1">
    <citation type="submission" date="2023-11" db="EMBL/GenBank/DDBJ databases">
        <authorList>
            <person name="Xu M."/>
            <person name="Jiang T."/>
        </authorList>
    </citation>
    <scope>NUCLEOTIDE SEQUENCE [LARGE SCALE GENOMIC DNA]</scope>
    <source>
        <strain evidence="5 6">SD</strain>
    </source>
</reference>
<evidence type="ECO:0000259" key="2">
    <source>
        <dbReference type="Pfam" id="PF13556"/>
    </source>
</evidence>
<feature type="domain" description="RsbT co-antagonist protein RsbRD N-terminal" evidence="3">
    <location>
        <begin position="36"/>
        <end position="180"/>
    </location>
</feature>
<feature type="domain" description="PucR C-terminal helix-turn-helix" evidence="2">
    <location>
        <begin position="360"/>
        <end position="400"/>
    </location>
</feature>
<organism evidence="5 6">
    <name type="scientific">Patulibacter brassicae</name>
    <dbReference type="NCBI Taxonomy" id="1705717"/>
    <lineage>
        <taxon>Bacteria</taxon>
        <taxon>Bacillati</taxon>
        <taxon>Actinomycetota</taxon>
        <taxon>Thermoleophilia</taxon>
        <taxon>Solirubrobacterales</taxon>
        <taxon>Patulibacteraceae</taxon>
        <taxon>Patulibacter</taxon>
    </lineage>
</organism>
<comment type="similarity">
    <text evidence="1">Belongs to the CdaR family.</text>
</comment>
<dbReference type="InterPro" id="IPR042070">
    <property type="entry name" value="PucR_C-HTH_sf"/>
</dbReference>
<evidence type="ECO:0000259" key="4">
    <source>
        <dbReference type="Pfam" id="PF17853"/>
    </source>
</evidence>
<dbReference type="Pfam" id="PF13556">
    <property type="entry name" value="HTH_30"/>
    <property type="match status" value="1"/>
</dbReference>
<dbReference type="PANTHER" id="PTHR33744">
    <property type="entry name" value="CARBOHYDRATE DIACID REGULATOR"/>
    <property type="match status" value="1"/>
</dbReference>
<comment type="caution">
    <text evidence="5">The sequence shown here is derived from an EMBL/GenBank/DDBJ whole genome shotgun (WGS) entry which is preliminary data.</text>
</comment>
<dbReference type="EMBL" id="JAXAVX010000012">
    <property type="protein sequence ID" value="MDX8153273.1"/>
    <property type="molecule type" value="Genomic_DNA"/>
</dbReference>
<protein>
    <submittedName>
        <fullName evidence="5">Helix-turn-helix domain-containing protein</fullName>
    </submittedName>
</protein>